<evidence type="ECO:0000256" key="3">
    <source>
        <dbReference type="ARBA" id="ARBA00022679"/>
    </source>
</evidence>
<keyword evidence="11" id="KW-1185">Reference proteome</keyword>
<dbReference type="SMART" id="SM00448">
    <property type="entry name" value="REC"/>
    <property type="match status" value="1"/>
</dbReference>
<dbReference type="SUPFAM" id="SSF47384">
    <property type="entry name" value="Homodimeric domain of signal transducing histidine kinase"/>
    <property type="match status" value="1"/>
</dbReference>
<evidence type="ECO:0000256" key="6">
    <source>
        <dbReference type="PROSITE-ProRule" id="PRU00169"/>
    </source>
</evidence>
<feature type="domain" description="Response regulatory" evidence="9">
    <location>
        <begin position="344"/>
        <end position="477"/>
    </location>
</feature>
<dbReference type="SUPFAM" id="SSF55874">
    <property type="entry name" value="ATPase domain of HSP90 chaperone/DNA topoisomerase II/histidine kinase"/>
    <property type="match status" value="1"/>
</dbReference>
<evidence type="ECO:0000313" key="11">
    <source>
        <dbReference type="Proteomes" id="UP001368500"/>
    </source>
</evidence>
<accession>A0ABU9B6C7</accession>
<dbReference type="EMBL" id="JBBUTF010000004">
    <property type="protein sequence ID" value="MEK8025421.1"/>
    <property type="molecule type" value="Genomic_DNA"/>
</dbReference>
<dbReference type="InterPro" id="IPR003594">
    <property type="entry name" value="HATPase_dom"/>
</dbReference>
<sequence>MPQLPSAPRLSTTGPGPGPTLRRGQPIRTARPGTPGSVAAPEPAAGWLLDSAVHELKGPAAAMLDLAALMADDADAPLSPRQRHQLEHLMSAGRHLLGLLDDLRDSDSGLWPCHAEQVDLQSLATQALGFHTAPAARRGLSLRLAGTEPTATAWADPRRTLQVLLNLIANAVRYSRQGTTVAVHVGPGPCFSVHDEGPGLDAAALERVFIPGERLGRTDGQGQGLGLALSRALLRRMGGQLEFHSEPGRGSVVSVRLPGRAAATAGAAPVEVDGASDPGAPATVREPAARLALEHALNHALSHPIDHPASTVTDTLAARAAHTAQPAGATGSAPAMRSTQGAPALLCVDANPVLAQWLDARLVAPRANTANTASTATAGTASARPWLVRQTASLTEALALAQTCRPALVLVDPALPGGWELLGAWQADAQLRRIPVVVVSAAVDPRLWLRARALGALDCWPKPPPLARLHALLARLSAARHPSVPAPKPLAPRATVDRAAVQAG</sequence>
<organism evidence="10 11">
    <name type="scientific">Pseudaquabacterium rugosum</name>
    <dbReference type="NCBI Taxonomy" id="2984194"/>
    <lineage>
        <taxon>Bacteria</taxon>
        <taxon>Pseudomonadati</taxon>
        <taxon>Pseudomonadota</taxon>
        <taxon>Betaproteobacteria</taxon>
        <taxon>Burkholderiales</taxon>
        <taxon>Sphaerotilaceae</taxon>
        <taxon>Pseudaquabacterium</taxon>
    </lineage>
</organism>
<dbReference type="SUPFAM" id="SSF52172">
    <property type="entry name" value="CheY-like"/>
    <property type="match status" value="1"/>
</dbReference>
<keyword evidence="4 10" id="KW-0418">Kinase</keyword>
<evidence type="ECO:0000256" key="5">
    <source>
        <dbReference type="ARBA" id="ARBA00023012"/>
    </source>
</evidence>
<dbReference type="InterPro" id="IPR004358">
    <property type="entry name" value="Sig_transdc_His_kin-like_C"/>
</dbReference>
<dbReference type="InterPro" id="IPR036097">
    <property type="entry name" value="HisK_dim/P_sf"/>
</dbReference>
<dbReference type="PROSITE" id="PS50110">
    <property type="entry name" value="RESPONSE_REGULATORY"/>
    <property type="match status" value="1"/>
</dbReference>
<name>A0ABU9B6C7_9BURK</name>
<dbReference type="PROSITE" id="PS50109">
    <property type="entry name" value="HIS_KIN"/>
    <property type="match status" value="1"/>
</dbReference>
<evidence type="ECO:0000256" key="2">
    <source>
        <dbReference type="ARBA" id="ARBA00012438"/>
    </source>
</evidence>
<feature type="modified residue" description="4-aspartylphosphate" evidence="6">
    <location>
        <position position="412"/>
    </location>
</feature>
<evidence type="ECO:0000256" key="1">
    <source>
        <dbReference type="ARBA" id="ARBA00000085"/>
    </source>
</evidence>
<dbReference type="SMART" id="SM00387">
    <property type="entry name" value="HATPase_c"/>
    <property type="match status" value="1"/>
</dbReference>
<dbReference type="PRINTS" id="PR00344">
    <property type="entry name" value="BCTRLSENSOR"/>
</dbReference>
<dbReference type="InterPro" id="IPR001789">
    <property type="entry name" value="Sig_transdc_resp-reg_receiver"/>
</dbReference>
<dbReference type="Gene3D" id="1.10.287.130">
    <property type="match status" value="1"/>
</dbReference>
<comment type="catalytic activity">
    <reaction evidence="1">
        <text>ATP + protein L-histidine = ADP + protein N-phospho-L-histidine.</text>
        <dbReference type="EC" id="2.7.13.3"/>
    </reaction>
</comment>
<protein>
    <recommendedName>
        <fullName evidence="2">histidine kinase</fullName>
        <ecNumber evidence="2">2.7.13.3</ecNumber>
    </recommendedName>
</protein>
<dbReference type="PANTHER" id="PTHR43711">
    <property type="entry name" value="TWO-COMPONENT HISTIDINE KINASE"/>
    <property type="match status" value="1"/>
</dbReference>
<evidence type="ECO:0000259" key="8">
    <source>
        <dbReference type="PROSITE" id="PS50109"/>
    </source>
</evidence>
<proteinExistence type="predicted"/>
<keyword evidence="6" id="KW-0597">Phosphoprotein</keyword>
<dbReference type="InterPro" id="IPR011006">
    <property type="entry name" value="CheY-like_superfamily"/>
</dbReference>
<dbReference type="GO" id="GO:0016301">
    <property type="term" value="F:kinase activity"/>
    <property type="evidence" value="ECO:0007669"/>
    <property type="project" value="UniProtKB-KW"/>
</dbReference>
<feature type="domain" description="Histidine kinase" evidence="8">
    <location>
        <begin position="51"/>
        <end position="261"/>
    </location>
</feature>
<keyword evidence="5" id="KW-0902">Two-component regulatory system</keyword>
<evidence type="ECO:0000259" key="9">
    <source>
        <dbReference type="PROSITE" id="PS50110"/>
    </source>
</evidence>
<dbReference type="RefSeq" id="WP_341373201.1">
    <property type="nucleotide sequence ID" value="NZ_JBBUTF010000004.1"/>
</dbReference>
<evidence type="ECO:0000313" key="10">
    <source>
        <dbReference type="EMBL" id="MEK8025421.1"/>
    </source>
</evidence>
<dbReference type="Gene3D" id="3.30.565.10">
    <property type="entry name" value="Histidine kinase-like ATPase, C-terminal domain"/>
    <property type="match status" value="1"/>
</dbReference>
<dbReference type="Proteomes" id="UP001368500">
    <property type="component" value="Unassembled WGS sequence"/>
</dbReference>
<dbReference type="EC" id="2.7.13.3" evidence="2"/>
<evidence type="ECO:0000256" key="7">
    <source>
        <dbReference type="SAM" id="MobiDB-lite"/>
    </source>
</evidence>
<comment type="caution">
    <text evidence="10">The sequence shown here is derived from an EMBL/GenBank/DDBJ whole genome shotgun (WGS) entry which is preliminary data.</text>
</comment>
<gene>
    <name evidence="10" type="ORF">AACH11_05550</name>
</gene>
<feature type="region of interest" description="Disordered" evidence="7">
    <location>
        <begin position="1"/>
        <end position="42"/>
    </location>
</feature>
<keyword evidence="3" id="KW-0808">Transferase</keyword>
<dbReference type="InterPro" id="IPR005467">
    <property type="entry name" value="His_kinase_dom"/>
</dbReference>
<evidence type="ECO:0000256" key="4">
    <source>
        <dbReference type="ARBA" id="ARBA00022777"/>
    </source>
</evidence>
<reference evidence="10 11" key="1">
    <citation type="submission" date="2024-04" db="EMBL/GenBank/DDBJ databases">
        <title>Novel species of the genus Ideonella isolated from streams.</title>
        <authorList>
            <person name="Lu H."/>
        </authorList>
    </citation>
    <scope>NUCLEOTIDE SEQUENCE [LARGE SCALE GENOMIC DNA]</scope>
    <source>
        <strain evidence="10 11">BYS139W</strain>
    </source>
</reference>
<dbReference type="CDD" id="cd00156">
    <property type="entry name" value="REC"/>
    <property type="match status" value="1"/>
</dbReference>
<dbReference type="InterPro" id="IPR036890">
    <property type="entry name" value="HATPase_C_sf"/>
</dbReference>
<dbReference type="InterPro" id="IPR050736">
    <property type="entry name" value="Sensor_HK_Regulatory"/>
</dbReference>
<dbReference type="PANTHER" id="PTHR43711:SF26">
    <property type="entry name" value="SENSOR HISTIDINE KINASE RCSC"/>
    <property type="match status" value="1"/>
</dbReference>
<dbReference type="Gene3D" id="3.40.50.2300">
    <property type="match status" value="1"/>
</dbReference>
<dbReference type="Pfam" id="PF02518">
    <property type="entry name" value="HATPase_c"/>
    <property type="match status" value="1"/>
</dbReference>